<dbReference type="InterPro" id="IPR029063">
    <property type="entry name" value="SAM-dependent_MTases_sf"/>
</dbReference>
<feature type="domain" description="Methyltransferase type 11" evidence="1">
    <location>
        <begin position="46"/>
        <end position="141"/>
    </location>
</feature>
<dbReference type="KEGG" id="gah:GAH_01336"/>
<dbReference type="PANTHER" id="PTHR43591:SF24">
    <property type="entry name" value="2-METHOXY-6-POLYPRENYL-1,4-BENZOQUINOL METHYLASE, MITOCHONDRIAL"/>
    <property type="match status" value="1"/>
</dbReference>
<keyword evidence="3" id="KW-1185">Reference proteome</keyword>
<evidence type="ECO:0000259" key="1">
    <source>
        <dbReference type="Pfam" id="PF08241"/>
    </source>
</evidence>
<proteinExistence type="predicted"/>
<evidence type="ECO:0000313" key="2">
    <source>
        <dbReference type="EMBL" id="AKG91362.1"/>
    </source>
</evidence>
<dbReference type="GO" id="GO:0008757">
    <property type="term" value="F:S-adenosylmethionine-dependent methyltransferase activity"/>
    <property type="evidence" value="ECO:0007669"/>
    <property type="project" value="InterPro"/>
</dbReference>
<dbReference type="InterPro" id="IPR013216">
    <property type="entry name" value="Methyltransf_11"/>
</dbReference>
<sequence>MEVKDRIRRYWDDRSATYDSSPGHSGLENAWKEVLSAVFHGKMRILDIGTGTGFLAILLAELGHEVVGIDLSEGMLSVAREKARRAGVSVDFRIADAENLPFDDESFDATICRHVLWTLPNPEKAVGEWSRVVRSGGKVVVIDGSWYGSGLKRAFGRFLVSIYERRNPFRPVGYDGDLSRHLPLHKRVTPEKVAGLMESAGLGKVSVTDLGWIRERLMADRPFFYRLAWSGRSYFLVEGVKGV</sequence>
<evidence type="ECO:0000313" key="3">
    <source>
        <dbReference type="Proteomes" id="UP000034723"/>
    </source>
</evidence>
<dbReference type="Gene3D" id="3.40.50.150">
    <property type="entry name" value="Vaccinia Virus protein VP39"/>
    <property type="match status" value="1"/>
</dbReference>
<dbReference type="SUPFAM" id="SSF53335">
    <property type="entry name" value="S-adenosyl-L-methionine-dependent methyltransferases"/>
    <property type="match status" value="1"/>
</dbReference>
<accession>A0A0F7IFT6</accession>
<dbReference type="STRING" id="113653.GAH_01336"/>
<dbReference type="PATRIC" id="fig|113653.22.peg.1321"/>
<dbReference type="CDD" id="cd02440">
    <property type="entry name" value="AdoMet_MTases"/>
    <property type="match status" value="1"/>
</dbReference>
<dbReference type="Pfam" id="PF08241">
    <property type="entry name" value="Methyltransf_11"/>
    <property type="match status" value="1"/>
</dbReference>
<organism evidence="2 3">
    <name type="scientific">Geoglobus ahangari</name>
    <dbReference type="NCBI Taxonomy" id="113653"/>
    <lineage>
        <taxon>Archaea</taxon>
        <taxon>Methanobacteriati</taxon>
        <taxon>Methanobacteriota</taxon>
        <taxon>Archaeoglobi</taxon>
        <taxon>Archaeoglobales</taxon>
        <taxon>Archaeoglobaceae</taxon>
        <taxon>Geoglobus</taxon>
    </lineage>
</organism>
<keyword evidence="2" id="KW-0830">Ubiquinone</keyword>
<gene>
    <name evidence="2" type="ORF">GAH_01336</name>
</gene>
<dbReference type="Proteomes" id="UP000034723">
    <property type="component" value="Chromosome"/>
</dbReference>
<keyword evidence="2" id="KW-0489">Methyltransferase</keyword>
<dbReference type="PANTHER" id="PTHR43591">
    <property type="entry name" value="METHYLTRANSFERASE"/>
    <property type="match status" value="1"/>
</dbReference>
<reference evidence="2 3" key="1">
    <citation type="submission" date="2015-04" db="EMBL/GenBank/DDBJ databases">
        <title>The complete genome sequence of the hyperthermophilic, obligate iron-reducing archaeon Geoglobus ahangari strain 234T.</title>
        <authorList>
            <person name="Manzella M.P."/>
            <person name="Holmes D.E."/>
            <person name="Rocheleau J.M."/>
            <person name="Chung A."/>
            <person name="Reguera G."/>
            <person name="Kashefi K."/>
        </authorList>
    </citation>
    <scope>NUCLEOTIDE SEQUENCE [LARGE SCALE GENOMIC DNA]</scope>
    <source>
        <strain evidence="2 3">234</strain>
    </source>
</reference>
<dbReference type="GO" id="GO:0032259">
    <property type="term" value="P:methylation"/>
    <property type="evidence" value="ECO:0007669"/>
    <property type="project" value="UniProtKB-KW"/>
</dbReference>
<dbReference type="InParanoid" id="A0A0F7IFT6"/>
<dbReference type="HOGENOM" id="CLU_037990_4_0_2"/>
<keyword evidence="2" id="KW-0808">Transferase</keyword>
<dbReference type="EMBL" id="CP011267">
    <property type="protein sequence ID" value="AKG91362.1"/>
    <property type="molecule type" value="Genomic_DNA"/>
</dbReference>
<name>A0A0F7IFT6_9EURY</name>
<protein>
    <submittedName>
        <fullName evidence="2">Methylase involved in ubiquinone/menaquinone biosynthesis</fullName>
    </submittedName>
</protein>
<dbReference type="AlphaFoldDB" id="A0A0F7IFT6"/>